<dbReference type="Proteomes" id="UP000492821">
    <property type="component" value="Unassembled WGS sequence"/>
</dbReference>
<name>A0A7E4VZ29_PANRE</name>
<keyword evidence="1" id="KW-1185">Reference proteome</keyword>
<evidence type="ECO:0000313" key="2">
    <source>
        <dbReference type="WBParaSite" id="Pan_g494.t1"/>
    </source>
</evidence>
<reference evidence="2" key="2">
    <citation type="submission" date="2020-10" db="UniProtKB">
        <authorList>
            <consortium name="WormBaseParasite"/>
        </authorList>
    </citation>
    <scope>IDENTIFICATION</scope>
</reference>
<sequence>MPPKLVSMWTQGHTVTNPVMRPLFIRLRTLESKKTLADQDWVRSLAHAYRTPDQRFLLPFACRSRKEMEYEKLNYDSLQLDTPARLITYGHHCARMGILEEREAFEKPPRINDCRRSRAIVWPFACCDFAFDYVGVVLRLLADHRKTTKVLIETRLTNSNLLLINFKHV</sequence>
<evidence type="ECO:0000313" key="1">
    <source>
        <dbReference type="Proteomes" id="UP000492821"/>
    </source>
</evidence>
<reference evidence="1" key="1">
    <citation type="journal article" date="2013" name="Genetics">
        <title>The draft genome and transcriptome of Panagrellus redivivus are shaped by the harsh demands of a free-living lifestyle.</title>
        <authorList>
            <person name="Srinivasan J."/>
            <person name="Dillman A.R."/>
            <person name="Macchietto M.G."/>
            <person name="Heikkinen L."/>
            <person name="Lakso M."/>
            <person name="Fracchia K.M."/>
            <person name="Antoshechkin I."/>
            <person name="Mortazavi A."/>
            <person name="Wong G."/>
            <person name="Sternberg P.W."/>
        </authorList>
    </citation>
    <scope>NUCLEOTIDE SEQUENCE [LARGE SCALE GENOMIC DNA]</scope>
    <source>
        <strain evidence="1">MT8872</strain>
    </source>
</reference>
<protein>
    <submittedName>
        <fullName evidence="2">Transposase</fullName>
    </submittedName>
</protein>
<dbReference type="WBParaSite" id="Pan_g494.t1">
    <property type="protein sequence ID" value="Pan_g494.t1"/>
    <property type="gene ID" value="Pan_g494"/>
</dbReference>
<accession>A0A7E4VZ29</accession>
<dbReference type="AlphaFoldDB" id="A0A7E4VZ29"/>
<proteinExistence type="predicted"/>
<organism evidence="1 2">
    <name type="scientific">Panagrellus redivivus</name>
    <name type="common">Microworm</name>
    <dbReference type="NCBI Taxonomy" id="6233"/>
    <lineage>
        <taxon>Eukaryota</taxon>
        <taxon>Metazoa</taxon>
        <taxon>Ecdysozoa</taxon>
        <taxon>Nematoda</taxon>
        <taxon>Chromadorea</taxon>
        <taxon>Rhabditida</taxon>
        <taxon>Tylenchina</taxon>
        <taxon>Panagrolaimomorpha</taxon>
        <taxon>Panagrolaimoidea</taxon>
        <taxon>Panagrolaimidae</taxon>
        <taxon>Panagrellus</taxon>
    </lineage>
</organism>